<dbReference type="SUPFAM" id="SSF51735">
    <property type="entry name" value="NAD(P)-binding Rossmann-fold domains"/>
    <property type="match status" value="1"/>
</dbReference>
<dbReference type="RefSeq" id="WP_343913327.1">
    <property type="nucleotide sequence ID" value="NZ_BAAAGE010000003.1"/>
</dbReference>
<protein>
    <submittedName>
        <fullName evidence="2">NAD-dependent epimerase/dehydratase family protein</fullName>
    </submittedName>
</protein>
<organism evidence="2 3">
    <name type="scientific">Aquimarina litoralis</name>
    <dbReference type="NCBI Taxonomy" id="584605"/>
    <lineage>
        <taxon>Bacteria</taxon>
        <taxon>Pseudomonadati</taxon>
        <taxon>Bacteroidota</taxon>
        <taxon>Flavobacteriia</taxon>
        <taxon>Flavobacteriales</taxon>
        <taxon>Flavobacteriaceae</taxon>
        <taxon>Aquimarina</taxon>
    </lineage>
</organism>
<dbReference type="Pfam" id="PF01073">
    <property type="entry name" value="3Beta_HSD"/>
    <property type="match status" value="1"/>
</dbReference>
<keyword evidence="3" id="KW-1185">Reference proteome</keyword>
<dbReference type="InterPro" id="IPR051783">
    <property type="entry name" value="NAD(P)-dependent_oxidoreduct"/>
</dbReference>
<dbReference type="PANTHER" id="PTHR48079:SF6">
    <property type="entry name" value="NAD(P)-BINDING DOMAIN-CONTAINING PROTEIN-RELATED"/>
    <property type="match status" value="1"/>
</dbReference>
<dbReference type="PANTHER" id="PTHR48079">
    <property type="entry name" value="PROTEIN YEEZ"/>
    <property type="match status" value="1"/>
</dbReference>
<dbReference type="InterPro" id="IPR002225">
    <property type="entry name" value="3Beta_OHSteriod_DH/Estase"/>
</dbReference>
<dbReference type="InterPro" id="IPR036291">
    <property type="entry name" value="NAD(P)-bd_dom_sf"/>
</dbReference>
<feature type="domain" description="3-beta hydroxysteroid dehydrogenase/isomerase" evidence="1">
    <location>
        <begin position="5"/>
        <end position="250"/>
    </location>
</feature>
<dbReference type="Proteomes" id="UP001501758">
    <property type="component" value="Unassembled WGS sequence"/>
</dbReference>
<reference evidence="3" key="1">
    <citation type="journal article" date="2019" name="Int. J. Syst. Evol. Microbiol.">
        <title>The Global Catalogue of Microorganisms (GCM) 10K type strain sequencing project: providing services to taxonomists for standard genome sequencing and annotation.</title>
        <authorList>
            <consortium name="The Broad Institute Genomics Platform"/>
            <consortium name="The Broad Institute Genome Sequencing Center for Infectious Disease"/>
            <person name="Wu L."/>
            <person name="Ma J."/>
        </authorList>
    </citation>
    <scope>NUCLEOTIDE SEQUENCE [LARGE SCALE GENOMIC DNA]</scope>
    <source>
        <strain evidence="3">JCM 15974</strain>
    </source>
</reference>
<name>A0ABP3U788_9FLAO</name>
<proteinExistence type="predicted"/>
<evidence type="ECO:0000313" key="3">
    <source>
        <dbReference type="Proteomes" id="UP001501758"/>
    </source>
</evidence>
<evidence type="ECO:0000313" key="2">
    <source>
        <dbReference type="EMBL" id="GAA0726018.1"/>
    </source>
</evidence>
<gene>
    <name evidence="2" type="ORF">GCM10009430_32540</name>
</gene>
<dbReference type="Gene3D" id="3.40.50.720">
    <property type="entry name" value="NAD(P)-binding Rossmann-like Domain"/>
    <property type="match status" value="1"/>
</dbReference>
<accession>A0ABP3U788</accession>
<comment type="caution">
    <text evidence="2">The sequence shown here is derived from an EMBL/GenBank/DDBJ whole genome shotgun (WGS) entry which is preliminary data.</text>
</comment>
<dbReference type="EMBL" id="BAAAGE010000003">
    <property type="protein sequence ID" value="GAA0726018.1"/>
    <property type="molecule type" value="Genomic_DNA"/>
</dbReference>
<sequence length="320" mass="34905">MKVFITGGSGFVGQNIIPILIKNGHEIFAICRSEKSAKKVQTLGAKAVLDDLTSMSTNTAEALKKCDCVLHSAAHMDLTYDKEPFYKINVEATKKLLQLSKDNGIQKFVYISAAPVIPGSPIINCTEAEAKKGLPSALYPKTKAIAERAVLASNTNDFKTISLRPPAIWGPNNHHYEDLMSNVASGKWRWIGGGNQILSTIHVKNLANAIIAAFDSEKGGEAYFVTDGDRRSMRTTFTSILKAEGLDPGSKEIPRSVAVILSHLFGGIWKILGLKSRPPVMPLMIRLMATEFSVNDSKARKQLGYTNAISFQQGVQELTQ</sequence>
<evidence type="ECO:0000259" key="1">
    <source>
        <dbReference type="Pfam" id="PF01073"/>
    </source>
</evidence>